<keyword evidence="3" id="KW-1185">Reference proteome</keyword>
<protein>
    <submittedName>
        <fullName evidence="2">Uncharacterized protein</fullName>
    </submittedName>
</protein>
<keyword evidence="1" id="KW-0812">Transmembrane</keyword>
<evidence type="ECO:0000313" key="3">
    <source>
        <dbReference type="Proteomes" id="UP000291022"/>
    </source>
</evidence>
<dbReference type="AlphaFoldDB" id="A0A452RTX4"/>
<dbReference type="Proteomes" id="UP000291022">
    <property type="component" value="Unassembled WGS sequence"/>
</dbReference>
<dbReference type="Ensembl" id="ENSUAMT00000025585.1">
    <property type="protein sequence ID" value="ENSUAMP00000022904.1"/>
    <property type="gene ID" value="ENSUAMG00000017952.1"/>
</dbReference>
<accession>A0A452RTX4</accession>
<name>A0A452RTX4_URSAM</name>
<keyword evidence="1" id="KW-1133">Transmembrane helix</keyword>
<reference evidence="2" key="3">
    <citation type="submission" date="2025-09" db="UniProtKB">
        <authorList>
            <consortium name="Ensembl"/>
        </authorList>
    </citation>
    <scope>IDENTIFICATION</scope>
</reference>
<keyword evidence="1" id="KW-0472">Membrane</keyword>
<sequence length="82" mass="9723">MAWFAWSGHYLSVLNQILLHYYTSLLFIWGWRGGGSSLKVQLPDYCPILLRAHFFSPFPTISFPQLGKLKTFFLFWYIFIEV</sequence>
<proteinExistence type="predicted"/>
<reference evidence="3" key="1">
    <citation type="submission" date="2016-06" db="EMBL/GenBank/DDBJ databases">
        <title>De novo assembly and RNA-Seq shows season-dependent expression and editing in black bear kidneys.</title>
        <authorList>
            <person name="Korstanje R."/>
            <person name="Srivastava A."/>
            <person name="Sarsani V.K."/>
            <person name="Sheehan S.M."/>
            <person name="Seger R.L."/>
            <person name="Barter M.E."/>
            <person name="Lindqvist C."/>
            <person name="Brody L.C."/>
            <person name="Mullikin J.C."/>
        </authorList>
    </citation>
    <scope>NUCLEOTIDE SEQUENCE [LARGE SCALE GENOMIC DNA]</scope>
</reference>
<dbReference type="GeneTree" id="ENSGT00910000146854"/>
<feature type="transmembrane region" description="Helical" evidence="1">
    <location>
        <begin position="12"/>
        <end position="31"/>
    </location>
</feature>
<reference evidence="2" key="2">
    <citation type="submission" date="2025-08" db="UniProtKB">
        <authorList>
            <consortium name="Ensembl"/>
        </authorList>
    </citation>
    <scope>IDENTIFICATION</scope>
</reference>
<dbReference type="OMA" id="QLPDYCP"/>
<organism evidence="2 3">
    <name type="scientific">Ursus americanus</name>
    <name type="common">American black bear</name>
    <name type="synonym">Euarctos americanus</name>
    <dbReference type="NCBI Taxonomy" id="9643"/>
    <lineage>
        <taxon>Eukaryota</taxon>
        <taxon>Metazoa</taxon>
        <taxon>Chordata</taxon>
        <taxon>Craniata</taxon>
        <taxon>Vertebrata</taxon>
        <taxon>Euteleostomi</taxon>
        <taxon>Mammalia</taxon>
        <taxon>Eutheria</taxon>
        <taxon>Laurasiatheria</taxon>
        <taxon>Carnivora</taxon>
        <taxon>Caniformia</taxon>
        <taxon>Ursidae</taxon>
        <taxon>Ursus</taxon>
    </lineage>
</organism>
<evidence type="ECO:0000313" key="2">
    <source>
        <dbReference type="Ensembl" id="ENSUAMP00000022904.1"/>
    </source>
</evidence>
<evidence type="ECO:0000256" key="1">
    <source>
        <dbReference type="SAM" id="Phobius"/>
    </source>
</evidence>